<gene>
    <name evidence="1" type="ORF">H3146_14875</name>
</gene>
<dbReference type="RefSeq" id="WP_181354613.1">
    <property type="nucleotide sequence ID" value="NZ_JABJWZ010000126.1"/>
</dbReference>
<proteinExistence type="predicted"/>
<keyword evidence="1" id="KW-0808">Transferase</keyword>
<protein>
    <submittedName>
        <fullName evidence="1">Acyltransferase</fullName>
    </submittedName>
</protein>
<dbReference type="EMBL" id="JABJWZ010000126">
    <property type="protein sequence ID" value="MBB1254635.1"/>
    <property type="molecule type" value="Genomic_DNA"/>
</dbReference>
<dbReference type="Proteomes" id="UP000525686">
    <property type="component" value="Unassembled WGS sequence"/>
</dbReference>
<dbReference type="AlphaFoldDB" id="A0A7W3ZNJ0"/>
<evidence type="ECO:0000313" key="1">
    <source>
        <dbReference type="EMBL" id="MBB1254635.1"/>
    </source>
</evidence>
<sequence length="102" mass="10956">MPSSEEQLRLTVAALLYATGETQTDLGAGIGRGQTEISRRQSGATPWTLIDLDRLAEHYGIPVPDLLCGADHAVARLPAHRRAAVLGGTQTVIDTPDRGKRR</sequence>
<dbReference type="GO" id="GO:0016746">
    <property type="term" value="F:acyltransferase activity"/>
    <property type="evidence" value="ECO:0007669"/>
    <property type="project" value="UniProtKB-KW"/>
</dbReference>
<name>A0A7W3ZNJ0_9ACTN</name>
<keyword evidence="1" id="KW-0012">Acyltransferase</keyword>
<dbReference type="SUPFAM" id="SSF47413">
    <property type="entry name" value="lambda repressor-like DNA-binding domains"/>
    <property type="match status" value="1"/>
</dbReference>
<comment type="caution">
    <text evidence="1">The sequence shown here is derived from an EMBL/GenBank/DDBJ whole genome shotgun (WGS) entry which is preliminary data.</text>
</comment>
<accession>A0A7W3ZNJ0</accession>
<dbReference type="Gene3D" id="1.10.260.40">
    <property type="entry name" value="lambda repressor-like DNA-binding domains"/>
    <property type="match status" value="1"/>
</dbReference>
<organism evidence="1 2">
    <name type="scientific">Streptomyces alkaliterrae</name>
    <dbReference type="NCBI Taxonomy" id="2213162"/>
    <lineage>
        <taxon>Bacteria</taxon>
        <taxon>Bacillati</taxon>
        <taxon>Actinomycetota</taxon>
        <taxon>Actinomycetes</taxon>
        <taxon>Kitasatosporales</taxon>
        <taxon>Streptomycetaceae</taxon>
        <taxon>Streptomyces</taxon>
    </lineage>
</organism>
<dbReference type="InterPro" id="IPR010982">
    <property type="entry name" value="Lambda_DNA-bd_dom_sf"/>
</dbReference>
<reference evidence="2" key="1">
    <citation type="submission" date="2020-05" db="EMBL/GenBank/DDBJ databases">
        <title>Classification of alakaliphilic streptomycetes isolated from an alkaline soil next to Lonar Crater, India and a proposal for the recognition of Streptomyces alkaliterrae sp. nov.</title>
        <authorList>
            <person name="Golinska P."/>
        </authorList>
    </citation>
    <scope>NUCLEOTIDE SEQUENCE [LARGE SCALE GENOMIC DNA]</scope>
    <source>
        <strain evidence="2">OF3</strain>
    </source>
</reference>
<evidence type="ECO:0000313" key="2">
    <source>
        <dbReference type="Proteomes" id="UP000525686"/>
    </source>
</evidence>
<dbReference type="GO" id="GO:0003677">
    <property type="term" value="F:DNA binding"/>
    <property type="evidence" value="ECO:0007669"/>
    <property type="project" value="InterPro"/>
</dbReference>